<reference evidence="1" key="1">
    <citation type="submission" date="2023-04" db="EMBL/GenBank/DDBJ databases">
        <title>Candida boidinii NBRC 1967.</title>
        <authorList>
            <person name="Ichikawa N."/>
            <person name="Sato H."/>
            <person name="Tonouchi N."/>
        </authorList>
    </citation>
    <scope>NUCLEOTIDE SEQUENCE</scope>
    <source>
        <strain evidence="1">NBRC 1967</strain>
    </source>
</reference>
<evidence type="ECO:0000313" key="2">
    <source>
        <dbReference type="Proteomes" id="UP001165101"/>
    </source>
</evidence>
<protein>
    <submittedName>
        <fullName evidence="1">Unnamed protein product</fullName>
    </submittedName>
</protein>
<proteinExistence type="predicted"/>
<dbReference type="Proteomes" id="UP001165101">
    <property type="component" value="Unassembled WGS sequence"/>
</dbReference>
<accession>A0ACB5TVH1</accession>
<gene>
    <name evidence="1" type="ORF">Cboi01_000399100</name>
</gene>
<comment type="caution">
    <text evidence="1">The sequence shown here is derived from an EMBL/GenBank/DDBJ whole genome shotgun (WGS) entry which is preliminary data.</text>
</comment>
<organism evidence="1 2">
    <name type="scientific">Candida boidinii</name>
    <name type="common">Yeast</name>
    <dbReference type="NCBI Taxonomy" id="5477"/>
    <lineage>
        <taxon>Eukaryota</taxon>
        <taxon>Fungi</taxon>
        <taxon>Dikarya</taxon>
        <taxon>Ascomycota</taxon>
        <taxon>Saccharomycotina</taxon>
        <taxon>Pichiomycetes</taxon>
        <taxon>Pichiales</taxon>
        <taxon>Pichiaceae</taxon>
        <taxon>Ogataea</taxon>
        <taxon>Ogataea/Candida clade</taxon>
    </lineage>
</organism>
<sequence>MTSATDNNLIQNVDNDPRIKPQKRLLTPLLLDKRIPPIPSEEERIYYPFRHTSFFNEMFFLWCFPVLKKGYLRTLEPEDLYKVGNELDIKFMTDRIPNSCWFQSISRYINRFKSIVIKSFD</sequence>
<dbReference type="EMBL" id="BSXV01002398">
    <property type="protein sequence ID" value="GME95637.1"/>
    <property type="molecule type" value="Genomic_DNA"/>
</dbReference>
<name>A0ACB5TVH1_CANBO</name>
<evidence type="ECO:0000313" key="1">
    <source>
        <dbReference type="EMBL" id="GME95637.1"/>
    </source>
</evidence>
<keyword evidence="2" id="KW-1185">Reference proteome</keyword>